<dbReference type="AlphaFoldDB" id="A0A0A1SPE1"/>
<feature type="region of interest" description="Disordered" evidence="1">
    <location>
        <begin position="223"/>
        <end position="245"/>
    </location>
</feature>
<proteinExistence type="predicted"/>
<dbReference type="STRING" id="1531966.A0A0A1SPE1"/>
<reference evidence="2 3" key="1">
    <citation type="journal article" date="2015" name="Genome Announc.">
        <title>Draft Genome Sequence and Gene Annotation of the Entomopathogenic Fungus Verticillium hemipterigenum.</title>
        <authorList>
            <person name="Horn F."/>
            <person name="Habel A."/>
            <person name="Scharf D.H."/>
            <person name="Dworschak J."/>
            <person name="Brakhage A.A."/>
            <person name="Guthke R."/>
            <person name="Hertweck C."/>
            <person name="Linde J."/>
        </authorList>
    </citation>
    <scope>NUCLEOTIDE SEQUENCE [LARGE SCALE GENOMIC DNA]</scope>
</reference>
<organism evidence="2 3">
    <name type="scientific">[Torrubiella] hemipterigena</name>
    <dbReference type="NCBI Taxonomy" id="1531966"/>
    <lineage>
        <taxon>Eukaryota</taxon>
        <taxon>Fungi</taxon>
        <taxon>Dikarya</taxon>
        <taxon>Ascomycota</taxon>
        <taxon>Pezizomycotina</taxon>
        <taxon>Sordariomycetes</taxon>
        <taxon>Hypocreomycetidae</taxon>
        <taxon>Hypocreales</taxon>
        <taxon>Clavicipitaceae</taxon>
        <taxon>Clavicipitaceae incertae sedis</taxon>
        <taxon>'Torrubiella' clade</taxon>
    </lineage>
</organism>
<sequence>MGGSAFSSGGRNLSTPRMPTEVYLRVRQHCHRLLFQHFFCVATPIDGPGKKDFGDVDILVYHHKLGKVLDDRQWVEELANILDAVDYIYTKGNGANANFAIPWPEQFINDTDTEKRYIQVDIRVCETLKHLNWVLFKHAHGDLWSIVGSMIRPYGITVDESGFWLRIEEVESTNKNKAKVFLTDEPAQVLSFLGFPIDDYWDRPFDSVNDMFEYSTKSPLASIPGDKDRVGASSGIDAQTLSSNDRKRVRMRPVYRQFVESFIPDCQRRGRFKQQQTSRKEVTDRAMIHFGVTKEYTQRRREYLIERHRDMVYRTLIKDAIPPVEDASDIRSVNYRSHLIKALKLIILEGSEEFGCKFDQSNVIDGMVDAEKVQEFIQRHKEAIGRAAIEKQHIQYLASEKRKQGISDAKE</sequence>
<evidence type="ECO:0000313" key="2">
    <source>
        <dbReference type="EMBL" id="CEJ82278.1"/>
    </source>
</evidence>
<accession>A0A0A1SPE1</accession>
<evidence type="ECO:0000313" key="3">
    <source>
        <dbReference type="Proteomes" id="UP000039046"/>
    </source>
</evidence>
<protein>
    <recommendedName>
        <fullName evidence="4">Nucleotidyltransferase</fullName>
    </recommendedName>
</protein>
<dbReference type="Proteomes" id="UP000039046">
    <property type="component" value="Unassembled WGS sequence"/>
</dbReference>
<name>A0A0A1SPE1_9HYPO</name>
<dbReference type="HOGENOM" id="CLU_032494_1_0_1"/>
<dbReference type="OrthoDB" id="3900342at2759"/>
<gene>
    <name evidence="2" type="ORF">VHEMI02355</name>
</gene>
<keyword evidence="3" id="KW-1185">Reference proteome</keyword>
<evidence type="ECO:0008006" key="4">
    <source>
        <dbReference type="Google" id="ProtNLM"/>
    </source>
</evidence>
<evidence type="ECO:0000256" key="1">
    <source>
        <dbReference type="SAM" id="MobiDB-lite"/>
    </source>
</evidence>
<dbReference type="EMBL" id="CDHN01000001">
    <property type="protein sequence ID" value="CEJ82278.1"/>
    <property type="molecule type" value="Genomic_DNA"/>
</dbReference>